<dbReference type="EMBL" id="MU864963">
    <property type="protein sequence ID" value="KAK4463103.1"/>
    <property type="molecule type" value="Genomic_DNA"/>
</dbReference>
<proteinExistence type="inferred from homology"/>
<accession>A0AAV9HRZ9</accession>
<feature type="region of interest" description="Disordered" evidence="6">
    <location>
        <begin position="126"/>
        <end position="158"/>
    </location>
</feature>
<dbReference type="GO" id="GO:0016020">
    <property type="term" value="C:membrane"/>
    <property type="evidence" value="ECO:0007669"/>
    <property type="project" value="UniProtKB-SubCell"/>
</dbReference>
<feature type="transmembrane region" description="Helical" evidence="7">
    <location>
        <begin position="52"/>
        <end position="74"/>
    </location>
</feature>
<comment type="subcellular location">
    <subcellularLocation>
        <location evidence="1">Membrane</location>
        <topology evidence="1">Multi-pass membrane protein</topology>
    </subcellularLocation>
</comment>
<keyword evidence="2 7" id="KW-0812">Transmembrane</keyword>
<evidence type="ECO:0000256" key="4">
    <source>
        <dbReference type="ARBA" id="ARBA00023136"/>
    </source>
</evidence>
<dbReference type="PANTHER" id="PTHR35042:SF1">
    <property type="entry name" value="DUF1772-DOMAIN-CONTAINING PROTEIN"/>
    <property type="match status" value="1"/>
</dbReference>
<evidence type="ECO:0000313" key="9">
    <source>
        <dbReference type="Proteomes" id="UP001321749"/>
    </source>
</evidence>
<reference evidence="8" key="1">
    <citation type="journal article" date="2023" name="Mol. Phylogenet. Evol.">
        <title>Genome-scale phylogeny and comparative genomics of the fungal order Sordariales.</title>
        <authorList>
            <person name="Hensen N."/>
            <person name="Bonometti L."/>
            <person name="Westerberg I."/>
            <person name="Brannstrom I.O."/>
            <person name="Guillou S."/>
            <person name="Cros-Aarteil S."/>
            <person name="Calhoun S."/>
            <person name="Haridas S."/>
            <person name="Kuo A."/>
            <person name="Mondo S."/>
            <person name="Pangilinan J."/>
            <person name="Riley R."/>
            <person name="LaButti K."/>
            <person name="Andreopoulos B."/>
            <person name="Lipzen A."/>
            <person name="Chen C."/>
            <person name="Yan M."/>
            <person name="Daum C."/>
            <person name="Ng V."/>
            <person name="Clum A."/>
            <person name="Steindorff A."/>
            <person name="Ohm R.A."/>
            <person name="Martin F."/>
            <person name="Silar P."/>
            <person name="Natvig D.O."/>
            <person name="Lalanne C."/>
            <person name="Gautier V."/>
            <person name="Ament-Velasquez S.L."/>
            <person name="Kruys A."/>
            <person name="Hutchinson M.I."/>
            <person name="Powell A.J."/>
            <person name="Barry K."/>
            <person name="Miller A.N."/>
            <person name="Grigoriev I.V."/>
            <person name="Debuchy R."/>
            <person name="Gladieux P."/>
            <person name="Hiltunen Thoren M."/>
            <person name="Johannesson H."/>
        </authorList>
    </citation>
    <scope>NUCLEOTIDE SEQUENCE</scope>
    <source>
        <strain evidence="8">PSN324</strain>
    </source>
</reference>
<dbReference type="InterPro" id="IPR013901">
    <property type="entry name" value="Anthrone_oxy"/>
</dbReference>
<comment type="similarity">
    <text evidence="5">Belongs to the anthrone oxygenase family.</text>
</comment>
<dbReference type="Proteomes" id="UP001321749">
    <property type="component" value="Unassembled WGS sequence"/>
</dbReference>
<gene>
    <name evidence="8" type="ORF">QBC42DRAFT_325097</name>
</gene>
<evidence type="ECO:0000313" key="8">
    <source>
        <dbReference type="EMBL" id="KAK4463103.1"/>
    </source>
</evidence>
<evidence type="ECO:0008006" key="10">
    <source>
        <dbReference type="Google" id="ProtNLM"/>
    </source>
</evidence>
<reference evidence="8" key="2">
    <citation type="submission" date="2023-06" db="EMBL/GenBank/DDBJ databases">
        <authorList>
            <consortium name="Lawrence Berkeley National Laboratory"/>
            <person name="Mondo S.J."/>
            <person name="Hensen N."/>
            <person name="Bonometti L."/>
            <person name="Westerberg I."/>
            <person name="Brannstrom I.O."/>
            <person name="Guillou S."/>
            <person name="Cros-Aarteil S."/>
            <person name="Calhoun S."/>
            <person name="Haridas S."/>
            <person name="Kuo A."/>
            <person name="Pangilinan J."/>
            <person name="Riley R."/>
            <person name="Labutti K."/>
            <person name="Andreopoulos B."/>
            <person name="Lipzen A."/>
            <person name="Chen C."/>
            <person name="Yanf M."/>
            <person name="Daum C."/>
            <person name="Ng V."/>
            <person name="Clum A."/>
            <person name="Steindorff A."/>
            <person name="Ohm R."/>
            <person name="Martin F."/>
            <person name="Silar P."/>
            <person name="Natvig D."/>
            <person name="Lalanne C."/>
            <person name="Gautier V."/>
            <person name="Ament-Velasquez S.L."/>
            <person name="Kruys A."/>
            <person name="Hutchinson M.I."/>
            <person name="Powell A.J."/>
            <person name="Barry K."/>
            <person name="Miller A.N."/>
            <person name="Grigoriev I.V."/>
            <person name="Debuchy R."/>
            <person name="Gladieux P."/>
            <person name="Thoren M.H."/>
            <person name="Johannesson H."/>
        </authorList>
    </citation>
    <scope>NUCLEOTIDE SEQUENCE</scope>
    <source>
        <strain evidence="8">PSN324</strain>
    </source>
</reference>
<sequence length="201" mass="20651">MSHQSPDLRVLKASTLLLSGLASGLSLSLSVFLTPRLLEAPVPVMLKQWKSAFISGRASMPLLSAAAAAGYFYLAAKSRAGAAAASSSSMIVNSFRLFVAAGAMTLGIVPYTLGVMMGTNNKLIEREGDVNGRGGQGQGHGQGRGQGRGRGAKDGGGGIKVTAEVEKSSRGLVDWWGVLNLGRAGMMILGMGLGLGGIFLE</sequence>
<comment type="caution">
    <text evidence="8">The sequence shown here is derived from an EMBL/GenBank/DDBJ whole genome shotgun (WGS) entry which is preliminary data.</text>
</comment>
<evidence type="ECO:0000256" key="5">
    <source>
        <dbReference type="ARBA" id="ARBA00034313"/>
    </source>
</evidence>
<keyword evidence="3 7" id="KW-1133">Transmembrane helix</keyword>
<evidence type="ECO:0000256" key="7">
    <source>
        <dbReference type="SAM" id="Phobius"/>
    </source>
</evidence>
<keyword evidence="4 7" id="KW-0472">Membrane</keyword>
<feature type="compositionally biased region" description="Gly residues" evidence="6">
    <location>
        <begin position="131"/>
        <end position="158"/>
    </location>
</feature>
<organism evidence="8 9">
    <name type="scientific">Cladorrhinum samala</name>
    <dbReference type="NCBI Taxonomy" id="585594"/>
    <lineage>
        <taxon>Eukaryota</taxon>
        <taxon>Fungi</taxon>
        <taxon>Dikarya</taxon>
        <taxon>Ascomycota</taxon>
        <taxon>Pezizomycotina</taxon>
        <taxon>Sordariomycetes</taxon>
        <taxon>Sordariomycetidae</taxon>
        <taxon>Sordariales</taxon>
        <taxon>Podosporaceae</taxon>
        <taxon>Cladorrhinum</taxon>
    </lineage>
</organism>
<feature type="transmembrane region" description="Helical" evidence="7">
    <location>
        <begin position="181"/>
        <end position="200"/>
    </location>
</feature>
<evidence type="ECO:0000256" key="2">
    <source>
        <dbReference type="ARBA" id="ARBA00022692"/>
    </source>
</evidence>
<evidence type="ECO:0000256" key="6">
    <source>
        <dbReference type="SAM" id="MobiDB-lite"/>
    </source>
</evidence>
<feature type="transmembrane region" description="Helical" evidence="7">
    <location>
        <begin position="95"/>
        <end position="113"/>
    </location>
</feature>
<dbReference type="Pfam" id="PF08592">
    <property type="entry name" value="Anthrone_oxy"/>
    <property type="match status" value="1"/>
</dbReference>
<dbReference type="AlphaFoldDB" id="A0AAV9HRZ9"/>
<name>A0AAV9HRZ9_9PEZI</name>
<protein>
    <recommendedName>
        <fullName evidence="10">DUF1772-domain-containing protein</fullName>
    </recommendedName>
</protein>
<dbReference type="PANTHER" id="PTHR35042">
    <property type="entry name" value="ANTHRONE OXYGENASE ENCC"/>
    <property type="match status" value="1"/>
</dbReference>
<evidence type="ECO:0000256" key="1">
    <source>
        <dbReference type="ARBA" id="ARBA00004141"/>
    </source>
</evidence>
<keyword evidence="9" id="KW-1185">Reference proteome</keyword>
<evidence type="ECO:0000256" key="3">
    <source>
        <dbReference type="ARBA" id="ARBA00022989"/>
    </source>
</evidence>